<dbReference type="PANTHER" id="PTHR10362">
    <property type="entry name" value="HISTIDINE AMMONIA-LYASE"/>
    <property type="match status" value="1"/>
</dbReference>
<dbReference type="AlphaFoldDB" id="A0A2T0B3T6"/>
<comment type="caution">
    <text evidence="2">The sequence shown here is derived from an EMBL/GenBank/DDBJ whole genome shotgun (WGS) entry which is preliminary data.</text>
</comment>
<dbReference type="InterPro" id="IPR001106">
    <property type="entry name" value="Aromatic_Lyase"/>
</dbReference>
<organism evidence="2 3">
    <name type="scientific">Clostridium liquoris</name>
    <dbReference type="NCBI Taxonomy" id="1289519"/>
    <lineage>
        <taxon>Bacteria</taxon>
        <taxon>Bacillati</taxon>
        <taxon>Bacillota</taxon>
        <taxon>Clostridia</taxon>
        <taxon>Eubacteriales</taxon>
        <taxon>Clostridiaceae</taxon>
        <taxon>Clostridium</taxon>
    </lineage>
</organism>
<evidence type="ECO:0000256" key="1">
    <source>
        <dbReference type="ARBA" id="ARBA00023239"/>
    </source>
</evidence>
<dbReference type="Proteomes" id="UP000239706">
    <property type="component" value="Unassembled WGS sequence"/>
</dbReference>
<dbReference type="RefSeq" id="WP_106063722.1">
    <property type="nucleotide sequence ID" value="NZ_PVXO01000044.1"/>
</dbReference>
<dbReference type="EC" id="4.3.1.3" evidence="2"/>
<protein>
    <submittedName>
        <fullName evidence="2">Histidine ammonia-lyase</fullName>
        <ecNumber evidence="2">4.3.1.3</ecNumber>
    </submittedName>
</protein>
<dbReference type="NCBIfam" id="NF006871">
    <property type="entry name" value="PRK09367.1"/>
    <property type="match status" value="1"/>
</dbReference>
<reference evidence="2 3" key="1">
    <citation type="submission" date="2018-03" db="EMBL/GenBank/DDBJ databases">
        <title>Genome sequence of Clostridium liquoris DSM 100320.</title>
        <authorList>
            <person name="Poehlein A."/>
            <person name="Daniel R."/>
        </authorList>
    </citation>
    <scope>NUCLEOTIDE SEQUENCE [LARGE SCALE GENOMIC DNA]</scope>
    <source>
        <strain evidence="2 3">DSM 100320</strain>
    </source>
</reference>
<keyword evidence="1 2" id="KW-0456">Lyase</keyword>
<gene>
    <name evidence="2" type="primary">hutH_1</name>
    <name evidence="2" type="ORF">CLLI_16320</name>
</gene>
<dbReference type="Gene3D" id="1.10.275.10">
    <property type="entry name" value="Fumarase/aspartase (N-terminal domain)"/>
    <property type="match status" value="1"/>
</dbReference>
<dbReference type="FunFam" id="1.10.275.10:FF:000005">
    <property type="entry name" value="Histidine ammonia-lyase"/>
    <property type="match status" value="1"/>
</dbReference>
<name>A0A2T0B3T6_9CLOT</name>
<dbReference type="SUPFAM" id="SSF48557">
    <property type="entry name" value="L-aspartase-like"/>
    <property type="match status" value="1"/>
</dbReference>
<proteinExistence type="predicted"/>
<evidence type="ECO:0000313" key="2">
    <source>
        <dbReference type="EMBL" id="PRR78548.1"/>
    </source>
</evidence>
<dbReference type="EMBL" id="PVXO01000044">
    <property type="protein sequence ID" value="PRR78548.1"/>
    <property type="molecule type" value="Genomic_DNA"/>
</dbReference>
<dbReference type="GO" id="GO:0004397">
    <property type="term" value="F:histidine ammonia-lyase activity"/>
    <property type="evidence" value="ECO:0007669"/>
    <property type="project" value="UniProtKB-EC"/>
</dbReference>
<dbReference type="OrthoDB" id="9806955at2"/>
<dbReference type="Gene3D" id="1.20.200.10">
    <property type="entry name" value="Fumarase/aspartase (Central domain)"/>
    <property type="match status" value="1"/>
</dbReference>
<dbReference type="InterPro" id="IPR008948">
    <property type="entry name" value="L-Aspartase-like"/>
</dbReference>
<sequence length="516" mass="56868">MTDNLCAKNIKKVVLGGKINIEEFVAVARFGAKVEFSEEYCERVKKSRKLVEKWVKEGRVMYGITTGFGALCTEVISEEDASKLQRNIILSHSTSVGDPLSIEEVRGTMLMVLQNVGQGFSGARIETMEMYRQFLNLGITPFAPKEGSVGYLSPEAHMALVLIGEGKAYFKGQLRSSKEVLEMAGLKPTVLSSKEGLILVSGTTSVTAIASLALYDMLNAAKTSDIIGAMTLEVLKGTVKAFDERLMKVRPHDEQSKTASNVRRILQDSEIAKHFKDYRLQDALSLRCIPQLHGAAKKTLKDALKTVEIEMNSCCDNPIIWPEGDDGEAISGCNADSSYVGIEMDSACIAATMLGKMSERRNNRLVDGSISEYPWFLIKKPGLNSGLMIPQYTQAGLLNDMKILSHPATVDGIPTCGNQEDYVAMGYNACKKSRQVVDKLEFILAIELLSVFQAHQFIDKKLSPGKASKAVLDEIALTVPLMEEDIFLYPHINTLRDLIHSGRIIELVEDKIGRLM</sequence>
<accession>A0A2T0B3T6</accession>
<dbReference type="CDD" id="cd00332">
    <property type="entry name" value="PAL-HAL"/>
    <property type="match status" value="1"/>
</dbReference>
<dbReference type="InterPro" id="IPR024083">
    <property type="entry name" value="Fumarase/histidase_N"/>
</dbReference>
<dbReference type="Pfam" id="PF00221">
    <property type="entry name" value="Lyase_aromatic"/>
    <property type="match status" value="1"/>
</dbReference>
<evidence type="ECO:0000313" key="3">
    <source>
        <dbReference type="Proteomes" id="UP000239706"/>
    </source>
</evidence>
<keyword evidence="3" id="KW-1185">Reference proteome</keyword>